<keyword evidence="5" id="KW-1185">Reference proteome</keyword>
<name>A0ABY8PSK3_9BACT</name>
<sequence length="385" mass="43511">MGKEKICNNVFEMIGNTPILRLNKIESYFNINNELYAKVEYLNPGGSIKDRMGVYLLERANEKGKINEDTIIVEPTSGNTGVGLALYGTKKGNKLIFTMPSKISIEKELLLKAYGAFVVRTPTEVKPDNPNSYYKVSEVIAKLIWKENKKLKYDEIEKLVNYVQTLVNSNKLNELKSILTQNIKPNIYAYIPNQYFNKYNPESHYNITAPELWNQFNGILDYIFVGAGTGGTITGISKYFKEKGNTKIIGIDPVGSVYNFVKKGMSFEKALKKAKSYFVEGIGEDIIPETIELDLIDDMIVVSDQESFSMTRFLAKREGILVGGSSGAALFGAIKYLKKREIKNKKIAIIFPDGGRNYLTKIFNDSWLIEKGFELDDEKILEVLK</sequence>
<evidence type="ECO:0000256" key="1">
    <source>
        <dbReference type="ARBA" id="ARBA00001933"/>
    </source>
</evidence>
<dbReference type="PROSITE" id="PS00901">
    <property type="entry name" value="CYS_SYNTHASE"/>
    <property type="match status" value="1"/>
</dbReference>
<feature type="domain" description="Tryptophan synthase beta chain-like PALP" evidence="3">
    <location>
        <begin position="12"/>
        <end position="353"/>
    </location>
</feature>
<proteinExistence type="predicted"/>
<dbReference type="PANTHER" id="PTHR10314">
    <property type="entry name" value="CYSTATHIONINE BETA-SYNTHASE"/>
    <property type="match status" value="1"/>
</dbReference>
<dbReference type="InterPro" id="IPR001926">
    <property type="entry name" value="TrpB-like_PALP"/>
</dbReference>
<organism evidence="4 5">
    <name type="scientific">Marinitoga aeolica</name>
    <dbReference type="NCBI Taxonomy" id="2809031"/>
    <lineage>
        <taxon>Bacteria</taxon>
        <taxon>Thermotogati</taxon>
        <taxon>Thermotogota</taxon>
        <taxon>Thermotogae</taxon>
        <taxon>Petrotogales</taxon>
        <taxon>Petrotogaceae</taxon>
        <taxon>Marinitoga</taxon>
    </lineage>
</organism>
<gene>
    <name evidence="4" type="ORF">JRV97_03310</name>
</gene>
<evidence type="ECO:0000259" key="3">
    <source>
        <dbReference type="Pfam" id="PF00291"/>
    </source>
</evidence>
<dbReference type="Gene3D" id="3.40.50.1100">
    <property type="match status" value="2"/>
</dbReference>
<dbReference type="CDD" id="cd01561">
    <property type="entry name" value="CBS_like"/>
    <property type="match status" value="1"/>
</dbReference>
<dbReference type="SUPFAM" id="SSF53686">
    <property type="entry name" value="Tryptophan synthase beta subunit-like PLP-dependent enzymes"/>
    <property type="match status" value="1"/>
</dbReference>
<accession>A0ABY8PSK3</accession>
<reference evidence="4 5" key="1">
    <citation type="submission" date="2021-02" db="EMBL/GenBank/DDBJ databases">
        <title>Characterization of Marinitoga sp. nov. str. BP5-C20A.</title>
        <authorList>
            <person name="Erauso G."/>
            <person name="Postec A."/>
        </authorList>
    </citation>
    <scope>NUCLEOTIDE SEQUENCE [LARGE SCALE GENOMIC DNA]</scope>
    <source>
        <strain evidence="4 5">BP5-C20A</strain>
    </source>
</reference>
<evidence type="ECO:0000256" key="2">
    <source>
        <dbReference type="ARBA" id="ARBA00022898"/>
    </source>
</evidence>
<dbReference type="EMBL" id="CP069362">
    <property type="protein sequence ID" value="WGS65595.1"/>
    <property type="molecule type" value="Genomic_DNA"/>
</dbReference>
<comment type="cofactor">
    <cofactor evidence="1">
        <name>pyridoxal 5'-phosphate</name>
        <dbReference type="ChEBI" id="CHEBI:597326"/>
    </cofactor>
</comment>
<evidence type="ECO:0000313" key="4">
    <source>
        <dbReference type="EMBL" id="WGS65595.1"/>
    </source>
</evidence>
<dbReference type="Pfam" id="PF00291">
    <property type="entry name" value="PALP"/>
    <property type="match status" value="1"/>
</dbReference>
<evidence type="ECO:0000313" key="5">
    <source>
        <dbReference type="Proteomes" id="UP001232493"/>
    </source>
</evidence>
<dbReference type="InterPro" id="IPR050214">
    <property type="entry name" value="Cys_Synth/Cystath_Beta-Synth"/>
</dbReference>
<dbReference type="InterPro" id="IPR036052">
    <property type="entry name" value="TrpB-like_PALP_sf"/>
</dbReference>
<dbReference type="RefSeq" id="WP_281000176.1">
    <property type="nucleotide sequence ID" value="NZ_CP069362.1"/>
</dbReference>
<dbReference type="Proteomes" id="UP001232493">
    <property type="component" value="Chromosome"/>
</dbReference>
<dbReference type="InterPro" id="IPR001216">
    <property type="entry name" value="P-phosphate_BS"/>
</dbReference>
<protein>
    <submittedName>
        <fullName evidence="4">Pyridoxal-phosphate dependent enzyme</fullName>
    </submittedName>
</protein>
<keyword evidence="2" id="KW-0663">Pyridoxal phosphate</keyword>